<accession>A0AAV1QC44</accession>
<dbReference type="GO" id="GO:0051225">
    <property type="term" value="P:spindle assembly"/>
    <property type="evidence" value="ECO:0007669"/>
    <property type="project" value="InterPro"/>
</dbReference>
<name>A0AAV1QC44_SCOSC</name>
<evidence type="ECO:0000313" key="2">
    <source>
        <dbReference type="Proteomes" id="UP001314229"/>
    </source>
</evidence>
<gene>
    <name evidence="1" type="ORF">FSCOSCO3_A007506</name>
</gene>
<keyword evidence="2" id="KW-1185">Reference proteome</keyword>
<dbReference type="Pfam" id="PF15003">
    <property type="entry name" value="HAUS2"/>
    <property type="match status" value="1"/>
</dbReference>
<protein>
    <submittedName>
        <fullName evidence="1">HAUS augmin-like complex subunit 2</fullName>
    </submittedName>
</protein>
<comment type="caution">
    <text evidence="1">The sequence shown here is derived from an EMBL/GenBank/DDBJ whole genome shotgun (WGS) entry which is preliminary data.</text>
</comment>
<sequence length="214" mass="24476">MRSDRGTFLQFQRCLTMDQFSVSPAAVLLSRCVSRGVVSQEQIDSASCSQSSAFSSHLHEAEQRIRAQRQLDEVRLQVELLQVEKQSADVTHRFYLTGRLQMLQVFCGHLQDVLKENSSLRQRLMRPLGRTNLPVQAHLHRCVVEVVQMMFDFIKTLEEKMNIIRNFPTARNQLSQLNSSLSQLISQVAEVETLSNQVLQWKEVRSSLLSDSSA</sequence>
<dbReference type="GO" id="GO:0007020">
    <property type="term" value="P:microtubule nucleation"/>
    <property type="evidence" value="ECO:0007669"/>
    <property type="project" value="TreeGrafter"/>
</dbReference>
<evidence type="ECO:0000313" key="1">
    <source>
        <dbReference type="EMBL" id="CAK6980492.1"/>
    </source>
</evidence>
<dbReference type="InterPro" id="IPR028346">
    <property type="entry name" value="HAUS2"/>
</dbReference>
<dbReference type="GO" id="GO:0070652">
    <property type="term" value="C:HAUS complex"/>
    <property type="evidence" value="ECO:0007669"/>
    <property type="project" value="InterPro"/>
</dbReference>
<dbReference type="GO" id="GO:0007098">
    <property type="term" value="P:centrosome cycle"/>
    <property type="evidence" value="ECO:0007669"/>
    <property type="project" value="InterPro"/>
</dbReference>
<dbReference type="PANTHER" id="PTHR16039:SF1">
    <property type="entry name" value="HAUS AUGMIN-LIKE COMPLEX SUBUNIT 2"/>
    <property type="match status" value="1"/>
</dbReference>
<dbReference type="GO" id="GO:1990498">
    <property type="term" value="C:mitotic spindle microtubule"/>
    <property type="evidence" value="ECO:0007669"/>
    <property type="project" value="TreeGrafter"/>
</dbReference>
<dbReference type="PRINTS" id="PR02088">
    <property type="entry name" value="HAUSAUGMINL2"/>
</dbReference>
<dbReference type="EMBL" id="CAWUFR010000694">
    <property type="protein sequence ID" value="CAK6980492.1"/>
    <property type="molecule type" value="Genomic_DNA"/>
</dbReference>
<dbReference type="PANTHER" id="PTHR16039">
    <property type="entry name" value="HAUS AUGMIN-LIKE COMPLEX SUBUNIT 2"/>
    <property type="match status" value="1"/>
</dbReference>
<reference evidence="1 2" key="1">
    <citation type="submission" date="2024-01" db="EMBL/GenBank/DDBJ databases">
        <authorList>
            <person name="Alioto T."/>
            <person name="Alioto T."/>
            <person name="Gomez Garrido J."/>
        </authorList>
    </citation>
    <scope>NUCLEOTIDE SEQUENCE [LARGE SCALE GENOMIC DNA]</scope>
</reference>
<dbReference type="AlphaFoldDB" id="A0AAV1QC44"/>
<dbReference type="Proteomes" id="UP001314229">
    <property type="component" value="Unassembled WGS sequence"/>
</dbReference>
<proteinExistence type="predicted"/>
<dbReference type="InterPro" id="IPR026242">
    <property type="entry name" value="HAUS2_metazoa"/>
</dbReference>
<organism evidence="1 2">
    <name type="scientific">Scomber scombrus</name>
    <name type="common">Atlantic mackerel</name>
    <name type="synonym">Scomber vernalis</name>
    <dbReference type="NCBI Taxonomy" id="13677"/>
    <lineage>
        <taxon>Eukaryota</taxon>
        <taxon>Metazoa</taxon>
        <taxon>Chordata</taxon>
        <taxon>Craniata</taxon>
        <taxon>Vertebrata</taxon>
        <taxon>Euteleostomi</taxon>
        <taxon>Actinopterygii</taxon>
        <taxon>Neopterygii</taxon>
        <taxon>Teleostei</taxon>
        <taxon>Neoteleostei</taxon>
        <taxon>Acanthomorphata</taxon>
        <taxon>Pelagiaria</taxon>
        <taxon>Scombriformes</taxon>
        <taxon>Scombridae</taxon>
        <taxon>Scomber</taxon>
    </lineage>
</organism>
<dbReference type="GO" id="GO:0005813">
    <property type="term" value="C:centrosome"/>
    <property type="evidence" value="ECO:0007669"/>
    <property type="project" value="TreeGrafter"/>
</dbReference>